<name>A0ABT8TX16_9ACTN</name>
<dbReference type="PRINTS" id="PR00455">
    <property type="entry name" value="HTHTETR"/>
</dbReference>
<dbReference type="SUPFAM" id="SSF48498">
    <property type="entry name" value="Tetracyclin repressor-like, C-terminal domain"/>
    <property type="match status" value="1"/>
</dbReference>
<accession>A0ABT8TX16</accession>
<evidence type="ECO:0000313" key="7">
    <source>
        <dbReference type="Proteomes" id="UP001168363"/>
    </source>
</evidence>
<dbReference type="Gene3D" id="1.10.10.60">
    <property type="entry name" value="Homeodomain-like"/>
    <property type="match status" value="1"/>
</dbReference>
<dbReference type="InterPro" id="IPR041490">
    <property type="entry name" value="KstR2_TetR_C"/>
</dbReference>
<dbReference type="InterPro" id="IPR001647">
    <property type="entry name" value="HTH_TetR"/>
</dbReference>
<dbReference type="PROSITE" id="PS50977">
    <property type="entry name" value="HTH_TETR_2"/>
    <property type="match status" value="1"/>
</dbReference>
<dbReference type="RefSeq" id="WP_302710109.1">
    <property type="nucleotide sequence ID" value="NZ_JAULSC010000031.1"/>
</dbReference>
<organism evidence="6 7">
    <name type="scientific">Nocardioides cremeus</name>
    <dbReference type="NCBI Taxonomy" id="3058044"/>
    <lineage>
        <taxon>Bacteria</taxon>
        <taxon>Bacillati</taxon>
        <taxon>Actinomycetota</taxon>
        <taxon>Actinomycetes</taxon>
        <taxon>Propionibacteriales</taxon>
        <taxon>Nocardioidaceae</taxon>
        <taxon>Nocardioides</taxon>
    </lineage>
</organism>
<proteinExistence type="predicted"/>
<keyword evidence="2 4" id="KW-0238">DNA-binding</keyword>
<evidence type="ECO:0000256" key="2">
    <source>
        <dbReference type="ARBA" id="ARBA00023125"/>
    </source>
</evidence>
<evidence type="ECO:0000256" key="1">
    <source>
        <dbReference type="ARBA" id="ARBA00023015"/>
    </source>
</evidence>
<dbReference type="Pfam" id="PF00440">
    <property type="entry name" value="TetR_N"/>
    <property type="match status" value="1"/>
</dbReference>
<keyword evidence="7" id="KW-1185">Reference proteome</keyword>
<evidence type="ECO:0000259" key="5">
    <source>
        <dbReference type="PROSITE" id="PS50977"/>
    </source>
</evidence>
<evidence type="ECO:0000313" key="6">
    <source>
        <dbReference type="EMBL" id="MDO3397904.1"/>
    </source>
</evidence>
<dbReference type="EMBL" id="JAULSC010000031">
    <property type="protein sequence ID" value="MDO3397904.1"/>
    <property type="molecule type" value="Genomic_DNA"/>
</dbReference>
<dbReference type="InterPro" id="IPR009057">
    <property type="entry name" value="Homeodomain-like_sf"/>
</dbReference>
<evidence type="ECO:0000256" key="4">
    <source>
        <dbReference type="PROSITE-ProRule" id="PRU00335"/>
    </source>
</evidence>
<dbReference type="InterPro" id="IPR036271">
    <property type="entry name" value="Tet_transcr_reg_TetR-rel_C_sf"/>
</dbReference>
<evidence type="ECO:0000256" key="3">
    <source>
        <dbReference type="ARBA" id="ARBA00023163"/>
    </source>
</evidence>
<dbReference type="Gene3D" id="1.10.357.10">
    <property type="entry name" value="Tetracycline Repressor, domain 2"/>
    <property type="match status" value="1"/>
</dbReference>
<dbReference type="Proteomes" id="UP001168363">
    <property type="component" value="Unassembled WGS sequence"/>
</dbReference>
<dbReference type="SUPFAM" id="SSF46689">
    <property type="entry name" value="Homeodomain-like"/>
    <property type="match status" value="1"/>
</dbReference>
<dbReference type="PANTHER" id="PTHR47506">
    <property type="entry name" value="TRANSCRIPTIONAL REGULATORY PROTEIN"/>
    <property type="match status" value="1"/>
</dbReference>
<keyword evidence="1" id="KW-0805">Transcription regulation</keyword>
<feature type="domain" description="HTH tetR-type" evidence="5">
    <location>
        <begin position="6"/>
        <end position="66"/>
    </location>
</feature>
<comment type="caution">
    <text evidence="6">The sequence shown here is derived from an EMBL/GenBank/DDBJ whole genome shotgun (WGS) entry which is preliminary data.</text>
</comment>
<feature type="DNA-binding region" description="H-T-H motif" evidence="4">
    <location>
        <begin position="29"/>
        <end position="48"/>
    </location>
</feature>
<dbReference type="Pfam" id="PF17932">
    <property type="entry name" value="TetR_C_24"/>
    <property type="match status" value="1"/>
</dbReference>
<dbReference type="PANTHER" id="PTHR47506:SF1">
    <property type="entry name" value="HTH-TYPE TRANSCRIPTIONAL REGULATOR YJDC"/>
    <property type="match status" value="1"/>
</dbReference>
<protein>
    <submittedName>
        <fullName evidence="6">TetR/AcrR family transcriptional regulator</fullName>
    </submittedName>
</protein>
<gene>
    <name evidence="6" type="ORF">QWJ41_19420</name>
</gene>
<keyword evidence="3" id="KW-0804">Transcription</keyword>
<reference evidence="6" key="1">
    <citation type="submission" date="2023-06" db="EMBL/GenBank/DDBJ databases">
        <title>Genome sequence of Nocardioides sp. SOB44.</title>
        <authorList>
            <person name="Zhang G."/>
        </authorList>
    </citation>
    <scope>NUCLEOTIDE SEQUENCE</scope>
    <source>
        <strain evidence="6">SOB44</strain>
    </source>
</reference>
<sequence length="199" mass="22445">MARQRATTTADIIEAAARVFQTKGYRSSTIDDICLEAGISRPTIYKYIESKLWLLDQMVAHVTEELSEKLQDLLTSNLSPREKIRAVVKLHIESASSKRVFYATVWGEQPELSELALQSFRSWTHTVTRDFAELLDDYRKSERLEPKADGTVLANLTLTMLTSLFRWYDPLGSTTPEDLAHQVLVMLSGPLPAIDQDGA</sequence>